<name>A0A1G8V3A8_9GAMM</name>
<dbReference type="Pfam" id="PF08282">
    <property type="entry name" value="Hydrolase_3"/>
    <property type="match status" value="1"/>
</dbReference>
<dbReference type="Gene3D" id="3.30.980.20">
    <property type="entry name" value="Putative mannosyl-3-phosphoglycerate phosphatase, domain 2"/>
    <property type="match status" value="1"/>
</dbReference>
<dbReference type="InterPro" id="IPR006379">
    <property type="entry name" value="HAD-SF_hydro_IIB"/>
</dbReference>
<dbReference type="InterPro" id="IPR006381">
    <property type="entry name" value="HAD-SF-IIB-MPGP"/>
</dbReference>
<evidence type="ECO:0000256" key="4">
    <source>
        <dbReference type="SAM" id="MobiDB-lite"/>
    </source>
</evidence>
<dbReference type="STRING" id="658219.SAMN05216212_0386"/>
<dbReference type="EMBL" id="FNFH01000001">
    <property type="protein sequence ID" value="SDJ60479.1"/>
    <property type="molecule type" value="Genomic_DNA"/>
</dbReference>
<gene>
    <name evidence="5" type="ORF">SAMN05216212_0386</name>
</gene>
<proteinExistence type="predicted"/>
<evidence type="ECO:0000256" key="1">
    <source>
        <dbReference type="ARBA" id="ARBA00022723"/>
    </source>
</evidence>
<feature type="compositionally biased region" description="Polar residues" evidence="4">
    <location>
        <begin position="277"/>
        <end position="293"/>
    </location>
</feature>
<dbReference type="AlphaFoldDB" id="A0A1G8V3A8"/>
<feature type="region of interest" description="Disordered" evidence="4">
    <location>
        <begin position="275"/>
        <end position="306"/>
    </location>
</feature>
<dbReference type="SFLD" id="SFLDS00003">
    <property type="entry name" value="Haloacid_Dehalogenase"/>
    <property type="match status" value="1"/>
</dbReference>
<dbReference type="RefSeq" id="WP_091507206.1">
    <property type="nucleotide sequence ID" value="NZ_FNFH01000001.1"/>
</dbReference>
<evidence type="ECO:0000256" key="3">
    <source>
        <dbReference type="ARBA" id="ARBA00022842"/>
    </source>
</evidence>
<dbReference type="GO" id="GO:0051479">
    <property type="term" value="P:mannosylglycerate biosynthetic process"/>
    <property type="evidence" value="ECO:0007669"/>
    <property type="project" value="InterPro"/>
</dbReference>
<evidence type="ECO:0000256" key="2">
    <source>
        <dbReference type="ARBA" id="ARBA00022801"/>
    </source>
</evidence>
<dbReference type="PANTHER" id="PTHR10000:SF8">
    <property type="entry name" value="HAD SUPERFAMILY HYDROLASE-LIKE, TYPE 3"/>
    <property type="match status" value="1"/>
</dbReference>
<keyword evidence="6" id="KW-1185">Reference proteome</keyword>
<organism evidence="5 6">
    <name type="scientific">Microbulbifer yueqingensis</name>
    <dbReference type="NCBI Taxonomy" id="658219"/>
    <lineage>
        <taxon>Bacteria</taxon>
        <taxon>Pseudomonadati</taxon>
        <taxon>Pseudomonadota</taxon>
        <taxon>Gammaproteobacteria</taxon>
        <taxon>Cellvibrionales</taxon>
        <taxon>Microbulbiferaceae</taxon>
        <taxon>Microbulbifer</taxon>
    </lineage>
</organism>
<keyword evidence="3" id="KW-0460">Magnesium</keyword>
<dbReference type="InterPro" id="IPR036412">
    <property type="entry name" value="HAD-like_sf"/>
</dbReference>
<dbReference type="GO" id="GO:0000287">
    <property type="term" value="F:magnesium ion binding"/>
    <property type="evidence" value="ECO:0007669"/>
    <property type="project" value="TreeGrafter"/>
</dbReference>
<accession>A0A1G8V3A8</accession>
<evidence type="ECO:0000313" key="5">
    <source>
        <dbReference type="EMBL" id="SDJ60479.1"/>
    </source>
</evidence>
<dbReference type="SFLD" id="SFLDG01142">
    <property type="entry name" value="C2.B.2:_Mannosyl-3-phosphoglyc"/>
    <property type="match status" value="1"/>
</dbReference>
<dbReference type="GO" id="GO:0005829">
    <property type="term" value="C:cytosol"/>
    <property type="evidence" value="ECO:0007669"/>
    <property type="project" value="TreeGrafter"/>
</dbReference>
<sequence length="306" mass="34140">MTQKALDKHWLIVSDLDGTLLDHFTYSHAPVDALLRQLEASSVPVILNSSKTRDEMLEIRRELDNRHPFIVENGSAIFIPSGYFPDMPAGAREQDDFWVLEPGLPRERLLDHLQSDAEAHGAPYLGFSAAPVEEIVSATGLSPEQARAAKARSYSEPLLWRGSEEEKRDFRARASDAGLATLEGGRFLHLLGDTDKGRATRQLLGCYRRAAPASYTLVAAGDSPNDLDMLEVADIALIIRGPHREPPQLEETDSRRVLTSRLEGPEGWRECIEQLIQPHSGNGDNNEATATQRENTRTPRPHRRQQ</sequence>
<feature type="region of interest" description="Disordered" evidence="4">
    <location>
        <begin position="244"/>
        <end position="263"/>
    </location>
</feature>
<dbReference type="SUPFAM" id="SSF56784">
    <property type="entry name" value="HAD-like"/>
    <property type="match status" value="1"/>
</dbReference>
<dbReference type="Gene3D" id="3.40.50.1000">
    <property type="entry name" value="HAD superfamily/HAD-like"/>
    <property type="match status" value="1"/>
</dbReference>
<dbReference type="NCBIfam" id="TIGR01486">
    <property type="entry name" value="HAD-SF-IIB-MPGP"/>
    <property type="match status" value="1"/>
</dbReference>
<keyword evidence="2" id="KW-0378">Hydrolase</keyword>
<dbReference type="PANTHER" id="PTHR10000">
    <property type="entry name" value="PHOSPHOSERINE PHOSPHATASE"/>
    <property type="match status" value="1"/>
</dbReference>
<dbReference type="OrthoDB" id="193379at2"/>
<dbReference type="NCBIfam" id="TIGR01484">
    <property type="entry name" value="HAD-SF-IIB"/>
    <property type="match status" value="1"/>
</dbReference>
<dbReference type="Proteomes" id="UP000199305">
    <property type="component" value="Unassembled WGS sequence"/>
</dbReference>
<reference evidence="6" key="1">
    <citation type="submission" date="2016-10" db="EMBL/GenBank/DDBJ databases">
        <authorList>
            <person name="Varghese N."/>
            <person name="Submissions S."/>
        </authorList>
    </citation>
    <scope>NUCLEOTIDE SEQUENCE [LARGE SCALE GENOMIC DNA]</scope>
    <source>
        <strain evidence="6">CGMCC 1.10658</strain>
    </source>
</reference>
<dbReference type="GO" id="GO:0050531">
    <property type="term" value="F:mannosyl-3-phosphoglycerate phosphatase activity"/>
    <property type="evidence" value="ECO:0007669"/>
    <property type="project" value="InterPro"/>
</dbReference>
<dbReference type="SFLD" id="SFLDG01140">
    <property type="entry name" value="C2.B:_Phosphomannomutase_and_P"/>
    <property type="match status" value="1"/>
</dbReference>
<dbReference type="InterPro" id="IPR023214">
    <property type="entry name" value="HAD_sf"/>
</dbReference>
<feature type="compositionally biased region" description="Basic and acidic residues" evidence="4">
    <location>
        <begin position="244"/>
        <end position="256"/>
    </location>
</feature>
<keyword evidence="1" id="KW-0479">Metal-binding</keyword>
<evidence type="ECO:0000313" key="6">
    <source>
        <dbReference type="Proteomes" id="UP000199305"/>
    </source>
</evidence>
<protein>
    <submittedName>
        <fullName evidence="5">Mannosyl-3-phosphoglycerate phosphatase</fullName>
    </submittedName>
</protein>